<dbReference type="GO" id="GO:0005737">
    <property type="term" value="C:cytoplasm"/>
    <property type="evidence" value="ECO:0007669"/>
    <property type="project" value="UniProtKB-SubCell"/>
</dbReference>
<proteinExistence type="inferred from homology"/>
<evidence type="ECO:0000256" key="3">
    <source>
        <dbReference type="ARBA" id="ARBA00022552"/>
    </source>
</evidence>
<evidence type="ECO:0000313" key="11">
    <source>
        <dbReference type="Proteomes" id="UP000245488"/>
    </source>
</evidence>
<dbReference type="RefSeq" id="WP_022754439.1">
    <property type="nucleotide sequence ID" value="NZ_CM009896.1"/>
</dbReference>
<dbReference type="InterPro" id="IPR011961">
    <property type="entry name" value="RimM"/>
</dbReference>
<dbReference type="NCBIfam" id="TIGR02273">
    <property type="entry name" value="16S_RimM"/>
    <property type="match status" value="1"/>
</dbReference>
<evidence type="ECO:0000256" key="4">
    <source>
        <dbReference type="ARBA" id="ARBA00023186"/>
    </source>
</evidence>
<dbReference type="InterPro" id="IPR036976">
    <property type="entry name" value="RimM_N_sf"/>
</dbReference>
<organism evidence="9 10">
    <name type="scientific">Butyrivibrio fibrisolvens</name>
    <dbReference type="NCBI Taxonomy" id="831"/>
    <lineage>
        <taxon>Bacteria</taxon>
        <taxon>Bacillati</taxon>
        <taxon>Bacillota</taxon>
        <taxon>Clostridia</taxon>
        <taxon>Lachnospirales</taxon>
        <taxon>Lachnospiraceae</taxon>
        <taxon>Butyrivibrio</taxon>
    </lineage>
</organism>
<dbReference type="GO" id="GO:0042274">
    <property type="term" value="P:ribosomal small subunit biogenesis"/>
    <property type="evidence" value="ECO:0007669"/>
    <property type="project" value="UniProtKB-UniRule"/>
</dbReference>
<keyword evidence="1 5" id="KW-0963">Cytoplasm</keyword>
<comment type="similarity">
    <text evidence="5">Belongs to the RimM family.</text>
</comment>
<evidence type="ECO:0000313" key="8">
    <source>
        <dbReference type="EMBL" id="PWT28497.1"/>
    </source>
</evidence>
<dbReference type="Gene3D" id="2.40.30.60">
    <property type="entry name" value="RimM"/>
    <property type="match status" value="1"/>
</dbReference>
<keyword evidence="2 5" id="KW-0690">Ribosome biogenesis</keyword>
<dbReference type="HAMAP" id="MF_00014">
    <property type="entry name" value="Ribosome_mat_RimM"/>
    <property type="match status" value="1"/>
</dbReference>
<dbReference type="eggNOG" id="COG0806">
    <property type="taxonomic scope" value="Bacteria"/>
</dbReference>
<protein>
    <recommendedName>
        <fullName evidence="5">Ribosome maturation factor RimM</fullName>
    </recommendedName>
</protein>
<evidence type="ECO:0000256" key="1">
    <source>
        <dbReference type="ARBA" id="ARBA00022490"/>
    </source>
</evidence>
<comment type="function">
    <text evidence="5">An accessory protein needed during the final step in the assembly of 30S ribosomal subunit, possibly for assembly of the head region. Essential for efficient processing of 16S rRNA. May be needed both before and after RbfA during the maturation of 16S rRNA. It has affinity for free ribosomal 30S subunits but not for 70S ribosomes.</text>
</comment>
<feature type="domain" description="PRC-barrel" evidence="7">
    <location>
        <begin position="97"/>
        <end position="171"/>
    </location>
</feature>
<evidence type="ECO:0000313" key="10">
    <source>
        <dbReference type="Proteomes" id="UP000182584"/>
    </source>
</evidence>
<dbReference type="SUPFAM" id="SSF50447">
    <property type="entry name" value="Translation proteins"/>
    <property type="match status" value="1"/>
</dbReference>
<dbReference type="Pfam" id="PF05239">
    <property type="entry name" value="PRC"/>
    <property type="match status" value="1"/>
</dbReference>
<dbReference type="Pfam" id="PF01782">
    <property type="entry name" value="RimM"/>
    <property type="match status" value="1"/>
</dbReference>
<dbReference type="PANTHER" id="PTHR33692">
    <property type="entry name" value="RIBOSOME MATURATION FACTOR RIMM"/>
    <property type="match status" value="1"/>
</dbReference>
<dbReference type="Proteomes" id="UP000245488">
    <property type="component" value="Chromosome"/>
</dbReference>
<dbReference type="InterPro" id="IPR002676">
    <property type="entry name" value="RimM_N"/>
</dbReference>
<dbReference type="PANTHER" id="PTHR33692:SF1">
    <property type="entry name" value="RIBOSOME MATURATION FACTOR RIMM"/>
    <property type="match status" value="1"/>
</dbReference>
<evidence type="ECO:0000259" key="7">
    <source>
        <dbReference type="Pfam" id="PF05239"/>
    </source>
</evidence>
<reference evidence="8 11" key="2">
    <citation type="submission" date="2017-09" db="EMBL/GenBank/DDBJ databases">
        <title>High-quality draft genome sequence of Butyrivibrio fibrisolvens INBov1, isolated from cow rumen.</title>
        <authorList>
            <person name="Rodriguez Hernaez J."/>
            <person name="Rivarola M."/>
            <person name="Paniego N."/>
            <person name="Cravero S."/>
            <person name="Ceron Cucchi M."/>
            <person name="Martinez M.C."/>
        </authorList>
    </citation>
    <scope>NUCLEOTIDE SEQUENCE [LARGE SCALE GENOMIC DNA]</scope>
    <source>
        <strain evidence="8 11">INBov1</strain>
    </source>
</reference>
<keyword evidence="3 5" id="KW-0698">rRNA processing</keyword>
<dbReference type="GO" id="GO:0006364">
    <property type="term" value="P:rRNA processing"/>
    <property type="evidence" value="ECO:0007669"/>
    <property type="project" value="UniProtKB-UniRule"/>
</dbReference>
<reference evidence="9 10" key="1">
    <citation type="submission" date="2016-10" db="EMBL/GenBank/DDBJ databases">
        <authorList>
            <person name="de Groot N.N."/>
        </authorList>
    </citation>
    <scope>NUCLEOTIDE SEQUENCE [LARGE SCALE GENOMIC DNA]</scope>
    <source>
        <strain evidence="9 10">AR40</strain>
    </source>
</reference>
<evidence type="ECO:0000256" key="5">
    <source>
        <dbReference type="HAMAP-Rule" id="MF_00014"/>
    </source>
</evidence>
<dbReference type="Proteomes" id="UP000182584">
    <property type="component" value="Unassembled WGS sequence"/>
</dbReference>
<dbReference type="SUPFAM" id="SSF50346">
    <property type="entry name" value="PRC-barrel domain"/>
    <property type="match status" value="1"/>
</dbReference>
<comment type="subunit">
    <text evidence="5">Binds ribosomal protein uS19.</text>
</comment>
<dbReference type="GO" id="GO:0043022">
    <property type="term" value="F:ribosome binding"/>
    <property type="evidence" value="ECO:0007669"/>
    <property type="project" value="InterPro"/>
</dbReference>
<evidence type="ECO:0000256" key="2">
    <source>
        <dbReference type="ARBA" id="ARBA00022517"/>
    </source>
</evidence>
<dbReference type="EMBL" id="NXNG01000001">
    <property type="protein sequence ID" value="PWT28497.1"/>
    <property type="molecule type" value="Genomic_DNA"/>
</dbReference>
<dbReference type="InterPro" id="IPR009000">
    <property type="entry name" value="Transl_B-barrel_sf"/>
</dbReference>
<dbReference type="EMBL" id="FOGJ01000002">
    <property type="protein sequence ID" value="SER15593.1"/>
    <property type="molecule type" value="Genomic_DNA"/>
</dbReference>
<dbReference type="GO" id="GO:0005840">
    <property type="term" value="C:ribosome"/>
    <property type="evidence" value="ECO:0007669"/>
    <property type="project" value="InterPro"/>
</dbReference>
<comment type="subcellular location">
    <subcellularLocation>
        <location evidence="5">Cytoplasm</location>
    </subcellularLocation>
</comment>
<dbReference type="AlphaFoldDB" id="A0A1H9LXM2"/>
<keyword evidence="4 5" id="KW-0143">Chaperone</keyword>
<dbReference type="Gene3D" id="2.30.30.240">
    <property type="entry name" value="PRC-barrel domain"/>
    <property type="match status" value="1"/>
</dbReference>
<evidence type="ECO:0000313" key="9">
    <source>
        <dbReference type="EMBL" id="SER15593.1"/>
    </source>
</evidence>
<accession>A0A1H9LXM2</accession>
<dbReference type="InterPro" id="IPR011033">
    <property type="entry name" value="PRC_barrel-like_sf"/>
</dbReference>
<gene>
    <name evidence="5" type="primary">rimM</name>
    <name evidence="8" type="ORF">CPT75_15955</name>
    <name evidence="9" type="ORF">SAMN04487884_102211</name>
</gene>
<comment type="domain">
    <text evidence="5">The PRC barrel domain binds ribosomal protein uS19.</text>
</comment>
<name>A0A1H9LXM2_BUTFI</name>
<sequence>MPYTQKFQVGVIASTHGIRGEVNVFPTTDDPKRFKLLKEVTMESEREGAVLLHVQSVRFFKKFVIVKFKEYDDINQVERFRGNILTVPREQAVKLEEGEYYIQDLIGIDIVDEDGNKLGKLIDVLQTGANDVYEMERADGGPNVLIPAIKQCILDVNIDTNTMKIHVMDGLM</sequence>
<dbReference type="InterPro" id="IPR027275">
    <property type="entry name" value="PRC-brl_dom"/>
</dbReference>
<keyword evidence="11" id="KW-1185">Reference proteome</keyword>
<evidence type="ECO:0000259" key="6">
    <source>
        <dbReference type="Pfam" id="PF01782"/>
    </source>
</evidence>
<dbReference type="OrthoDB" id="9810331at2"/>
<feature type="domain" description="RimM N-terminal" evidence="6">
    <location>
        <begin position="8"/>
        <end position="91"/>
    </location>
</feature>